<keyword evidence="3" id="KW-1185">Reference proteome</keyword>
<dbReference type="Proteomes" id="UP000041254">
    <property type="component" value="Unassembled WGS sequence"/>
</dbReference>
<dbReference type="AlphaFoldDB" id="A0A0G4FLH7"/>
<accession>A0A0G4FLH7</accession>
<organism evidence="2 3">
    <name type="scientific">Vitrella brassicaformis (strain CCMP3155)</name>
    <dbReference type="NCBI Taxonomy" id="1169540"/>
    <lineage>
        <taxon>Eukaryota</taxon>
        <taxon>Sar</taxon>
        <taxon>Alveolata</taxon>
        <taxon>Colpodellida</taxon>
        <taxon>Vitrellaceae</taxon>
        <taxon>Vitrella</taxon>
    </lineage>
</organism>
<name>A0A0G4FLH7_VITBC</name>
<evidence type="ECO:0000313" key="2">
    <source>
        <dbReference type="EMBL" id="CEM14864.1"/>
    </source>
</evidence>
<keyword evidence="1" id="KW-0812">Transmembrane</keyword>
<evidence type="ECO:0000256" key="1">
    <source>
        <dbReference type="SAM" id="Phobius"/>
    </source>
</evidence>
<dbReference type="VEuPathDB" id="CryptoDB:Vbra_15667"/>
<evidence type="ECO:0000313" key="3">
    <source>
        <dbReference type="Proteomes" id="UP000041254"/>
    </source>
</evidence>
<keyword evidence="1" id="KW-1133">Transmembrane helix</keyword>
<sequence>MPFVETIFAVGAALATKAAVTAGGAMAVTAAGSAVTAALGLGLMCFEMATLFVASVVAILCPEEETTAASELDIIRCPSLSSTQPPRQPDQGGLCAQHGHLPSIRDLLVSSRPSQIARATFVVIASGRSTLGHGRLVWRIMLSGAGRLLLLLLKQRMAGQGPLWPTCMPSVLLLLLPPSLLLLLESAGMPSLEGTRPCQR</sequence>
<dbReference type="InParanoid" id="A0A0G4FLH7"/>
<protein>
    <submittedName>
        <fullName evidence="2">Uncharacterized protein</fullName>
    </submittedName>
</protein>
<dbReference type="EMBL" id="CDMY01000460">
    <property type="protein sequence ID" value="CEM14864.1"/>
    <property type="molecule type" value="Genomic_DNA"/>
</dbReference>
<gene>
    <name evidence="2" type="ORF">Vbra_15667</name>
</gene>
<reference evidence="2 3" key="1">
    <citation type="submission" date="2014-11" db="EMBL/GenBank/DDBJ databases">
        <authorList>
            <person name="Zhu J."/>
            <person name="Qi W."/>
            <person name="Song R."/>
        </authorList>
    </citation>
    <scope>NUCLEOTIDE SEQUENCE [LARGE SCALE GENOMIC DNA]</scope>
</reference>
<feature type="transmembrane region" description="Helical" evidence="1">
    <location>
        <begin position="37"/>
        <end position="61"/>
    </location>
</feature>
<proteinExistence type="predicted"/>
<keyword evidence="1" id="KW-0472">Membrane</keyword>